<dbReference type="InterPro" id="IPR025236">
    <property type="entry name" value="SR1P"/>
</dbReference>
<reference evidence="1 2" key="1">
    <citation type="submission" date="2016-11" db="EMBL/GenBank/DDBJ databases">
        <authorList>
            <person name="Jaros S."/>
            <person name="Januszkiewicz K."/>
            <person name="Wedrychowicz H."/>
        </authorList>
    </citation>
    <scope>NUCLEOTIDE SEQUENCE [LARGE SCALE GENOMIC DNA]</scope>
    <source>
        <strain evidence="1 2">Con a/3</strain>
    </source>
</reference>
<dbReference type="Pfam" id="PF13790">
    <property type="entry name" value="SR1P"/>
    <property type="match status" value="1"/>
</dbReference>
<dbReference type="OrthoDB" id="2971595at2"/>
<dbReference type="Proteomes" id="UP000188597">
    <property type="component" value="Unassembled WGS sequence"/>
</dbReference>
<name>A0A1V3G6Q3_9BACL</name>
<gene>
    <name evidence="1" type="ORF">UN64_08150</name>
</gene>
<comment type="caution">
    <text evidence="1">The sequence shown here is derived from an EMBL/GenBank/DDBJ whole genome shotgun (WGS) entry which is preliminary data.</text>
</comment>
<sequence length="40" mass="4615">MGVIICQTCETTIEHFEEEKVTTLYSKTCPHCQEQAKLNK</sequence>
<proteinExistence type="predicted"/>
<organism evidence="1 2">
    <name type="scientific">Fictibacillus arsenicus</name>
    <dbReference type="NCBI Taxonomy" id="255247"/>
    <lineage>
        <taxon>Bacteria</taxon>
        <taxon>Bacillati</taxon>
        <taxon>Bacillota</taxon>
        <taxon>Bacilli</taxon>
        <taxon>Bacillales</taxon>
        <taxon>Fictibacillaceae</taxon>
        <taxon>Fictibacillus</taxon>
    </lineage>
</organism>
<dbReference type="RefSeq" id="WP_077361557.1">
    <property type="nucleotide sequence ID" value="NZ_MQMF01000002.1"/>
</dbReference>
<accession>A0A1V3G6Q3</accession>
<evidence type="ECO:0000313" key="1">
    <source>
        <dbReference type="EMBL" id="OOE12080.1"/>
    </source>
</evidence>
<dbReference type="EMBL" id="MQMF01000002">
    <property type="protein sequence ID" value="OOE12080.1"/>
    <property type="molecule type" value="Genomic_DNA"/>
</dbReference>
<evidence type="ECO:0000313" key="2">
    <source>
        <dbReference type="Proteomes" id="UP000188597"/>
    </source>
</evidence>
<dbReference type="AlphaFoldDB" id="A0A1V3G6Q3"/>
<protein>
    <recommendedName>
        <fullName evidence="3">Phosphoesterase</fullName>
    </recommendedName>
</protein>
<evidence type="ECO:0008006" key="3">
    <source>
        <dbReference type="Google" id="ProtNLM"/>
    </source>
</evidence>